<reference evidence="2" key="1">
    <citation type="journal article" date="2021" name="PeerJ">
        <title>Extensive microbial diversity within the chicken gut microbiome revealed by metagenomics and culture.</title>
        <authorList>
            <person name="Gilroy R."/>
            <person name="Ravi A."/>
            <person name="Getino M."/>
            <person name="Pursley I."/>
            <person name="Horton D.L."/>
            <person name="Alikhan N.F."/>
            <person name="Baker D."/>
            <person name="Gharbi K."/>
            <person name="Hall N."/>
            <person name="Watson M."/>
            <person name="Adriaenssens E.M."/>
            <person name="Foster-Nyarko E."/>
            <person name="Jarju S."/>
            <person name="Secka A."/>
            <person name="Antonio M."/>
            <person name="Oren A."/>
            <person name="Chaudhuri R.R."/>
            <person name="La Ragione R."/>
            <person name="Hildebrand F."/>
            <person name="Pallen M.J."/>
        </authorList>
    </citation>
    <scope>NUCLEOTIDE SEQUENCE</scope>
    <source>
        <strain evidence="2">USAMLcec2-132</strain>
    </source>
</reference>
<organism evidence="2 3">
    <name type="scientific">Candidatus Eisenbergiella merdavium</name>
    <dbReference type="NCBI Taxonomy" id="2838551"/>
    <lineage>
        <taxon>Bacteria</taxon>
        <taxon>Bacillati</taxon>
        <taxon>Bacillota</taxon>
        <taxon>Clostridia</taxon>
        <taxon>Lachnospirales</taxon>
        <taxon>Lachnospiraceae</taxon>
        <taxon>Eisenbergiella</taxon>
    </lineage>
</organism>
<dbReference type="EMBL" id="DWWS01000045">
    <property type="protein sequence ID" value="HJC24499.1"/>
    <property type="molecule type" value="Genomic_DNA"/>
</dbReference>
<sequence>MKKNIAVIDAEGNVYEATWPRRARGLVKSGRARFVGRNTICLVRPPAYTEGKCMEQILDSKMTNSPQAEALQSDAAGKESEKRTAKAAEAGLDMSFVVRKIDEITAGTAELRAAIGQMENLEDTAAEALGSMMEAREMTNQQMISLLQNILDAVKPDPALVRMEAVTKLLSDAGLDENHKFDLLNQTIQRLF</sequence>
<reference evidence="2" key="2">
    <citation type="submission" date="2021-04" db="EMBL/GenBank/DDBJ databases">
        <authorList>
            <person name="Gilroy R."/>
        </authorList>
    </citation>
    <scope>NUCLEOTIDE SEQUENCE</scope>
    <source>
        <strain evidence="2">USAMLcec2-132</strain>
    </source>
</reference>
<dbReference type="Proteomes" id="UP000823891">
    <property type="component" value="Unassembled WGS sequence"/>
</dbReference>
<accession>A0A9D2NIR9</accession>
<evidence type="ECO:0000256" key="1">
    <source>
        <dbReference type="SAM" id="MobiDB-lite"/>
    </source>
</evidence>
<evidence type="ECO:0000313" key="2">
    <source>
        <dbReference type="EMBL" id="HJC24499.1"/>
    </source>
</evidence>
<protein>
    <submittedName>
        <fullName evidence="2">Uncharacterized protein</fullName>
    </submittedName>
</protein>
<feature type="region of interest" description="Disordered" evidence="1">
    <location>
        <begin position="65"/>
        <end position="84"/>
    </location>
</feature>
<evidence type="ECO:0000313" key="3">
    <source>
        <dbReference type="Proteomes" id="UP000823891"/>
    </source>
</evidence>
<gene>
    <name evidence="2" type="ORF">H9761_12430</name>
</gene>
<name>A0A9D2NIR9_9FIRM</name>
<proteinExistence type="predicted"/>
<comment type="caution">
    <text evidence="2">The sequence shown here is derived from an EMBL/GenBank/DDBJ whole genome shotgun (WGS) entry which is preliminary data.</text>
</comment>
<dbReference type="AlphaFoldDB" id="A0A9D2NIR9"/>